<dbReference type="AlphaFoldDB" id="A0A852XIT3"/>
<name>A0A852XIT3_9MICO</name>
<proteinExistence type="predicted"/>
<keyword evidence="1" id="KW-0378">Hydrolase</keyword>
<dbReference type="InterPro" id="IPR009218">
    <property type="entry name" value="HD_phosphohydro"/>
</dbReference>
<evidence type="ECO:0000313" key="1">
    <source>
        <dbReference type="EMBL" id="NYG38475.1"/>
    </source>
</evidence>
<keyword evidence="2" id="KW-1185">Reference proteome</keyword>
<dbReference type="Gene3D" id="1.10.3210.10">
    <property type="entry name" value="Hypothetical protein af1432"/>
    <property type="match status" value="1"/>
</dbReference>
<dbReference type="PANTHER" id="PTHR21174:SF0">
    <property type="entry name" value="HD PHOSPHOHYDROLASE FAMILY PROTEIN-RELATED"/>
    <property type="match status" value="1"/>
</dbReference>
<accession>A0A852XIT3</accession>
<dbReference type="PIRSF" id="PIRSF035170">
    <property type="entry name" value="HD_phosphohydro"/>
    <property type="match status" value="1"/>
</dbReference>
<dbReference type="PANTHER" id="PTHR21174">
    <property type="match status" value="1"/>
</dbReference>
<protein>
    <submittedName>
        <fullName evidence="1">Putative metal-dependent HD superfamily phosphohydrolase</fullName>
    </submittedName>
</protein>
<dbReference type="Proteomes" id="UP000592181">
    <property type="component" value="Unassembled WGS sequence"/>
</dbReference>
<evidence type="ECO:0000313" key="2">
    <source>
        <dbReference type="Proteomes" id="UP000592181"/>
    </source>
</evidence>
<dbReference type="SUPFAM" id="SSF109604">
    <property type="entry name" value="HD-domain/PDEase-like"/>
    <property type="match status" value="1"/>
</dbReference>
<dbReference type="GO" id="GO:0016787">
    <property type="term" value="F:hydrolase activity"/>
    <property type="evidence" value="ECO:0007669"/>
    <property type="project" value="UniProtKB-KW"/>
</dbReference>
<gene>
    <name evidence="1" type="ORF">BJY28_002944</name>
</gene>
<dbReference type="EMBL" id="JACBZX010000001">
    <property type="protein sequence ID" value="NYG38475.1"/>
    <property type="molecule type" value="Genomic_DNA"/>
</dbReference>
<reference evidence="1 2" key="1">
    <citation type="submission" date="2020-07" db="EMBL/GenBank/DDBJ databases">
        <title>Sequencing the genomes of 1000 actinobacteria strains.</title>
        <authorList>
            <person name="Klenk H.-P."/>
        </authorList>
    </citation>
    <scope>NUCLEOTIDE SEQUENCE [LARGE SCALE GENOMIC DNA]</scope>
    <source>
        <strain evidence="1 2">DSM 24723</strain>
    </source>
</reference>
<sequence length="211" mass="22550">MDPQSLTDSVAVLGGDLDGDRAAALTGRWGEPHRGYHDEQHLAEMLTAIDALAAGAGLDERGLALVRLAAWYHDAVYDPAAAAGANEEASARLAEADLAAAALSETDVAVVAELVRATAEHALPGPSGAHAVLHDADLWILSAPPTRYADYTAQVRREYAAVPDPDFARGRAAILAPFLDRDRLYATQQAHREWTARARDNLADELARLTR</sequence>
<organism evidence="1 2">
    <name type="scientific">Janibacter alkaliphilus</name>
    <dbReference type="NCBI Taxonomy" id="1069963"/>
    <lineage>
        <taxon>Bacteria</taxon>
        <taxon>Bacillati</taxon>
        <taxon>Actinomycetota</taxon>
        <taxon>Actinomycetes</taxon>
        <taxon>Micrococcales</taxon>
        <taxon>Intrasporangiaceae</taxon>
        <taxon>Janibacter</taxon>
    </lineage>
</organism>
<dbReference type="RefSeq" id="WP_179463664.1">
    <property type="nucleotide sequence ID" value="NZ_JACBZX010000001.1"/>
</dbReference>
<comment type="caution">
    <text evidence="1">The sequence shown here is derived from an EMBL/GenBank/DDBJ whole genome shotgun (WGS) entry which is preliminary data.</text>
</comment>